<feature type="compositionally biased region" description="Polar residues" evidence="1">
    <location>
        <begin position="45"/>
        <end position="54"/>
    </location>
</feature>
<evidence type="ECO:0000313" key="2">
    <source>
        <dbReference type="EMBL" id="JAQ18527.1"/>
    </source>
</evidence>
<proteinExistence type="predicted"/>
<organism evidence="2">
    <name type="scientific">Lygus hesperus</name>
    <name type="common">Western plant bug</name>
    <dbReference type="NCBI Taxonomy" id="30085"/>
    <lineage>
        <taxon>Eukaryota</taxon>
        <taxon>Metazoa</taxon>
        <taxon>Ecdysozoa</taxon>
        <taxon>Arthropoda</taxon>
        <taxon>Hexapoda</taxon>
        <taxon>Insecta</taxon>
        <taxon>Pterygota</taxon>
        <taxon>Neoptera</taxon>
        <taxon>Paraneoptera</taxon>
        <taxon>Hemiptera</taxon>
        <taxon>Heteroptera</taxon>
        <taxon>Panheteroptera</taxon>
        <taxon>Cimicomorpha</taxon>
        <taxon>Miridae</taxon>
        <taxon>Mirini</taxon>
        <taxon>Lygus</taxon>
    </lineage>
</organism>
<dbReference type="EMBL" id="GDHC01000102">
    <property type="protein sequence ID" value="JAQ18527.1"/>
    <property type="molecule type" value="Transcribed_RNA"/>
</dbReference>
<accession>A0A146MHU6</accession>
<protein>
    <submittedName>
        <fullName evidence="2">Uncharacterized protein</fullName>
    </submittedName>
</protein>
<feature type="non-terminal residue" evidence="2">
    <location>
        <position position="1"/>
    </location>
</feature>
<sequence length="149" mass="15184">AAAATTTNGPMTTITTSTAMHVDPNIDDAGTSVFNASTSNNTMAAPTKITTQSVNSSYSNSNNGKSKNADYSVGAVQSTSNNTRTTSLRVDTAATAAATATMYKNFNTATLTTSNNNTNTNNNIYNGASSVLVQASTCNALTNESGTTS</sequence>
<name>A0A146MHU6_LYGHE</name>
<feature type="region of interest" description="Disordered" evidence="1">
    <location>
        <begin position="45"/>
        <end position="70"/>
    </location>
</feature>
<gene>
    <name evidence="2" type="ORF">g.5306</name>
</gene>
<dbReference type="AlphaFoldDB" id="A0A146MHU6"/>
<reference evidence="2" key="1">
    <citation type="journal article" date="2016" name="Gigascience">
        <title>De novo construction of an expanded transcriptome assembly for the western tarnished plant bug, Lygus hesperus.</title>
        <authorList>
            <person name="Tassone E.E."/>
            <person name="Geib S.M."/>
            <person name="Hall B."/>
            <person name="Fabrick J.A."/>
            <person name="Brent C.S."/>
            <person name="Hull J.J."/>
        </authorList>
    </citation>
    <scope>NUCLEOTIDE SEQUENCE</scope>
</reference>
<feature type="compositionally biased region" description="Low complexity" evidence="1">
    <location>
        <begin position="55"/>
        <end position="66"/>
    </location>
</feature>
<evidence type="ECO:0000256" key="1">
    <source>
        <dbReference type="SAM" id="MobiDB-lite"/>
    </source>
</evidence>